<dbReference type="GO" id="GO:0003677">
    <property type="term" value="F:DNA binding"/>
    <property type="evidence" value="ECO:0007669"/>
    <property type="project" value="UniProtKB-KW"/>
</dbReference>
<dbReference type="GO" id="GO:0047985">
    <property type="term" value="F:hydrogen dehydrogenase activity"/>
    <property type="evidence" value="ECO:0007669"/>
    <property type="project" value="UniProtKB-EC"/>
</dbReference>
<evidence type="ECO:0000256" key="3">
    <source>
        <dbReference type="ARBA" id="ARBA00022723"/>
    </source>
</evidence>
<dbReference type="Proteomes" id="UP000215086">
    <property type="component" value="Chromosome"/>
</dbReference>
<dbReference type="PANTHER" id="PTHR43342:SF2">
    <property type="entry name" value="POTENTIAL NAD-REDUCING HYDROGENASE SUBUNIT"/>
    <property type="match status" value="1"/>
</dbReference>
<dbReference type="CDD" id="cd03064">
    <property type="entry name" value="TRX_Fd_NuoE"/>
    <property type="match status" value="1"/>
</dbReference>
<dbReference type="PANTHER" id="PTHR43342">
    <property type="entry name" value="NADH-QUINONE OXIDOREDUCTASE, E SUBUNIT"/>
    <property type="match status" value="1"/>
</dbReference>
<dbReference type="InterPro" id="IPR028431">
    <property type="entry name" value="NADP_DH_HndA-like"/>
</dbReference>
<evidence type="ECO:0000256" key="6">
    <source>
        <dbReference type="ARBA" id="ARBA00034078"/>
    </source>
</evidence>
<dbReference type="InterPro" id="IPR042128">
    <property type="entry name" value="NuoE_dom"/>
</dbReference>
<keyword evidence="5" id="KW-0411">Iron-sulfur</keyword>
<keyword evidence="2" id="KW-0001">2Fe-2S</keyword>
<keyword evidence="7" id="KW-0560">Oxidoreductase</keyword>
<dbReference type="SUPFAM" id="SSF52833">
    <property type="entry name" value="Thioredoxin-like"/>
    <property type="match status" value="1"/>
</dbReference>
<accession>A0A286RKF3</accession>
<keyword evidence="7" id="KW-0371">Homeobox</keyword>
<dbReference type="GO" id="GO:0051537">
    <property type="term" value="F:2 iron, 2 sulfur cluster binding"/>
    <property type="evidence" value="ECO:0007669"/>
    <property type="project" value="UniProtKB-KW"/>
</dbReference>
<dbReference type="AlphaFoldDB" id="A0A286RKF3"/>
<keyword evidence="3" id="KW-0479">Metal-binding</keyword>
<protein>
    <submittedName>
        <fullName evidence="7">NAD-reducing hydrogenase subunit HoxE</fullName>
        <ecNumber evidence="7">1.12.1.2</ecNumber>
    </submittedName>
</protein>
<dbReference type="Gene3D" id="1.10.10.1590">
    <property type="entry name" value="NADH-quinone oxidoreductase subunit E"/>
    <property type="match status" value="1"/>
</dbReference>
<dbReference type="EC" id="1.12.1.2" evidence="7"/>
<name>A0A286RKF3_9BACT</name>
<evidence type="ECO:0000256" key="2">
    <source>
        <dbReference type="ARBA" id="ARBA00022714"/>
    </source>
</evidence>
<proteinExistence type="inferred from homology"/>
<keyword evidence="4" id="KW-0408">Iron</keyword>
<evidence type="ECO:0000256" key="5">
    <source>
        <dbReference type="ARBA" id="ARBA00023014"/>
    </source>
</evidence>
<dbReference type="Gene3D" id="3.40.30.10">
    <property type="entry name" value="Glutaredoxin"/>
    <property type="match status" value="1"/>
</dbReference>
<dbReference type="InterPro" id="IPR041921">
    <property type="entry name" value="NuoE_N"/>
</dbReference>
<evidence type="ECO:0000256" key="1">
    <source>
        <dbReference type="ARBA" id="ARBA00010643"/>
    </source>
</evidence>
<dbReference type="PROSITE" id="PS01099">
    <property type="entry name" value="COMPLEX1_24K"/>
    <property type="match status" value="1"/>
</dbReference>
<reference evidence="7 8" key="1">
    <citation type="journal article" name="Front. Microbiol.">
        <title>Sugar Metabolism of the First Thermophilic Planctomycete Thermogutta terrifontis: Comparative Genomic and Transcriptomic Approaches.</title>
        <authorList>
            <person name="Elcheninov A.G."/>
            <person name="Menzel P."/>
            <person name="Gudbergsdottir S.R."/>
            <person name="Slesarev A.I."/>
            <person name="Kadnikov V.V."/>
            <person name="Krogh A."/>
            <person name="Bonch-Osmolovskaya E.A."/>
            <person name="Peng X."/>
            <person name="Kublanov I.V."/>
        </authorList>
    </citation>
    <scope>NUCLEOTIDE SEQUENCE [LARGE SCALE GENOMIC DNA]</scope>
    <source>
        <strain evidence="7 8">R1</strain>
    </source>
</reference>
<evidence type="ECO:0000256" key="4">
    <source>
        <dbReference type="ARBA" id="ARBA00023004"/>
    </source>
</evidence>
<evidence type="ECO:0000313" key="8">
    <source>
        <dbReference type="Proteomes" id="UP000215086"/>
    </source>
</evidence>
<comment type="similarity">
    <text evidence="1">Belongs to the complex I 24 kDa subunit family.</text>
</comment>
<dbReference type="InterPro" id="IPR036249">
    <property type="entry name" value="Thioredoxin-like_sf"/>
</dbReference>
<dbReference type="InterPro" id="IPR002023">
    <property type="entry name" value="NuoE-like"/>
</dbReference>
<evidence type="ECO:0000313" key="7">
    <source>
        <dbReference type="EMBL" id="ASV76445.1"/>
    </source>
</evidence>
<dbReference type="EMBL" id="CP018477">
    <property type="protein sequence ID" value="ASV76445.1"/>
    <property type="molecule type" value="Genomic_DNA"/>
</dbReference>
<dbReference type="RefSeq" id="WP_095416227.1">
    <property type="nucleotide sequence ID" value="NZ_CP018477.1"/>
</dbReference>
<gene>
    <name evidence="7" type="ORF">THTE_3844</name>
</gene>
<dbReference type="KEGG" id="ttf:THTE_3844"/>
<sequence length="189" mass="20938">MNTHHTCTSTTDNWPEVKAVSERILGEDLVQFIEECRKSPEPHSQLIAVLHRVQAKFGYLGASHLDAVAQLMQIPAAKVSGVASFYHYFRLQPRGKFIINLCLGTACYVKGADRLAEKLKDELGIHFGETTSDGLFTLEGARCLGACSLAPVLTINDEMHGTVTPDQIPIILDRYIKRAREETQTSPQT</sequence>
<dbReference type="Pfam" id="PF01257">
    <property type="entry name" value="2Fe-2S_thioredx"/>
    <property type="match status" value="1"/>
</dbReference>
<comment type="cofactor">
    <cofactor evidence="6">
        <name>[2Fe-2S] cluster</name>
        <dbReference type="ChEBI" id="CHEBI:190135"/>
    </cofactor>
</comment>
<dbReference type="OrthoDB" id="9807941at2"/>
<organism evidence="7 8">
    <name type="scientific">Thermogutta terrifontis</name>
    <dbReference type="NCBI Taxonomy" id="1331910"/>
    <lineage>
        <taxon>Bacteria</taxon>
        <taxon>Pseudomonadati</taxon>
        <taxon>Planctomycetota</taxon>
        <taxon>Planctomycetia</taxon>
        <taxon>Pirellulales</taxon>
        <taxon>Thermoguttaceae</taxon>
        <taxon>Thermogutta</taxon>
    </lineage>
</organism>
<keyword evidence="8" id="KW-1185">Reference proteome</keyword>
<dbReference type="GO" id="GO:0046872">
    <property type="term" value="F:metal ion binding"/>
    <property type="evidence" value="ECO:0007669"/>
    <property type="project" value="UniProtKB-KW"/>
</dbReference>
<dbReference type="NCBIfam" id="NF005722">
    <property type="entry name" value="PRK07539.1-2"/>
    <property type="match status" value="1"/>
</dbReference>